<organism evidence="1 2">
    <name type="scientific">Marinobacterium alkalitolerans</name>
    <dbReference type="NCBI Taxonomy" id="1542925"/>
    <lineage>
        <taxon>Bacteria</taxon>
        <taxon>Pseudomonadati</taxon>
        <taxon>Pseudomonadota</taxon>
        <taxon>Gammaproteobacteria</taxon>
        <taxon>Oceanospirillales</taxon>
        <taxon>Oceanospirillaceae</taxon>
        <taxon>Marinobacterium</taxon>
    </lineage>
</organism>
<reference evidence="1 2" key="1">
    <citation type="submission" date="2020-09" db="EMBL/GenBank/DDBJ databases">
        <authorList>
            <person name="Tanuku N.R.S."/>
        </authorList>
    </citation>
    <scope>NUCLEOTIDE SEQUENCE [LARGE SCALE GENOMIC DNA]</scope>
    <source>
        <strain evidence="1 2">AK62</strain>
    </source>
</reference>
<accession>A0ABS3Z5Z9</accession>
<dbReference type="Gene3D" id="3.10.20.30">
    <property type="match status" value="1"/>
</dbReference>
<dbReference type="InterPro" id="IPR003749">
    <property type="entry name" value="ThiS/MoaD-like"/>
</dbReference>
<dbReference type="PANTHER" id="PTHR34472:SF1">
    <property type="entry name" value="SULFUR CARRIER PROTEIN THIS"/>
    <property type="match status" value="1"/>
</dbReference>
<dbReference type="EMBL" id="JACVEW010000001">
    <property type="protein sequence ID" value="MBP0047138.1"/>
    <property type="molecule type" value="Genomic_DNA"/>
</dbReference>
<dbReference type="Pfam" id="PF02597">
    <property type="entry name" value="ThiS"/>
    <property type="match status" value="1"/>
</dbReference>
<dbReference type="InterPro" id="IPR010035">
    <property type="entry name" value="Thi_S"/>
</dbReference>
<name>A0ABS3Z5Z9_9GAMM</name>
<proteinExistence type="predicted"/>
<evidence type="ECO:0000313" key="2">
    <source>
        <dbReference type="Proteomes" id="UP000810171"/>
    </source>
</evidence>
<protein>
    <submittedName>
        <fullName evidence="1">Sulfur carrier protein ThiS</fullName>
    </submittedName>
</protein>
<dbReference type="RefSeq" id="WP_209285757.1">
    <property type="nucleotide sequence ID" value="NZ_JACVEW010000001.1"/>
</dbReference>
<dbReference type="CDD" id="cd00565">
    <property type="entry name" value="Ubl_ThiS"/>
    <property type="match status" value="1"/>
</dbReference>
<dbReference type="PANTHER" id="PTHR34472">
    <property type="entry name" value="SULFUR CARRIER PROTEIN THIS"/>
    <property type="match status" value="1"/>
</dbReference>
<dbReference type="Proteomes" id="UP000810171">
    <property type="component" value="Unassembled WGS sequence"/>
</dbReference>
<dbReference type="InterPro" id="IPR012675">
    <property type="entry name" value="Beta-grasp_dom_sf"/>
</dbReference>
<evidence type="ECO:0000313" key="1">
    <source>
        <dbReference type="EMBL" id="MBP0047138.1"/>
    </source>
</evidence>
<dbReference type="NCBIfam" id="TIGR01683">
    <property type="entry name" value="thiS"/>
    <property type="match status" value="1"/>
</dbReference>
<keyword evidence="2" id="KW-1185">Reference proteome</keyword>
<gene>
    <name evidence="1" type="primary">thiS</name>
    <name evidence="1" type="ORF">H9C73_00195</name>
</gene>
<sequence>MQIQVNGEALEVQESTTLADLTEQLQLTGKRIAIELNLEIIPRSEHAATRLSSGDRVEIVHAIGGG</sequence>
<comment type="caution">
    <text evidence="1">The sequence shown here is derived from an EMBL/GenBank/DDBJ whole genome shotgun (WGS) entry which is preliminary data.</text>
</comment>
<dbReference type="SUPFAM" id="SSF54285">
    <property type="entry name" value="MoaD/ThiS"/>
    <property type="match status" value="1"/>
</dbReference>
<dbReference type="InterPro" id="IPR016155">
    <property type="entry name" value="Mopterin_synth/thiamin_S_b"/>
</dbReference>